<reference evidence="3" key="1">
    <citation type="submission" date="2018-09" db="EMBL/GenBank/DDBJ databases">
        <authorList>
            <person name="Livingstone P.G."/>
            <person name="Whitworth D.E."/>
        </authorList>
    </citation>
    <scope>NUCLEOTIDE SEQUENCE [LARGE SCALE GENOMIC DNA]</scope>
    <source>
        <strain evidence="3">CA054A</strain>
    </source>
</reference>
<dbReference type="SUPFAM" id="SSF50998">
    <property type="entry name" value="Quinoprotein alcohol dehydrogenase-like"/>
    <property type="match status" value="1"/>
</dbReference>
<dbReference type="InterPro" id="IPR002372">
    <property type="entry name" value="PQQ_rpt_dom"/>
</dbReference>
<organism evidence="2 3">
    <name type="scientific">Corallococcus terminator</name>
    <dbReference type="NCBI Taxonomy" id="2316733"/>
    <lineage>
        <taxon>Bacteria</taxon>
        <taxon>Pseudomonadati</taxon>
        <taxon>Myxococcota</taxon>
        <taxon>Myxococcia</taxon>
        <taxon>Myxococcales</taxon>
        <taxon>Cystobacterineae</taxon>
        <taxon>Myxococcaceae</taxon>
        <taxon>Corallococcus</taxon>
    </lineage>
</organism>
<dbReference type="InterPro" id="IPR018391">
    <property type="entry name" value="PQQ_b-propeller_rpt"/>
</dbReference>
<proteinExistence type="predicted"/>
<dbReference type="Pfam" id="PF02368">
    <property type="entry name" value="Big_2"/>
    <property type="match status" value="4"/>
</dbReference>
<dbReference type="SUPFAM" id="SSF49373">
    <property type="entry name" value="Invasin/intimin cell-adhesion fragments"/>
    <property type="match status" value="4"/>
</dbReference>
<dbReference type="AlphaFoldDB" id="A0A3A8JWY9"/>
<dbReference type="Gene3D" id="2.60.40.1080">
    <property type="match status" value="4"/>
</dbReference>
<evidence type="ECO:0000313" key="3">
    <source>
        <dbReference type="Proteomes" id="UP000268094"/>
    </source>
</evidence>
<dbReference type="PANTHER" id="PTHR34512">
    <property type="entry name" value="CELL SURFACE PROTEIN"/>
    <property type="match status" value="1"/>
</dbReference>
<evidence type="ECO:0000259" key="1">
    <source>
        <dbReference type="SMART" id="SM00635"/>
    </source>
</evidence>
<gene>
    <name evidence="2" type="ORF">D7V88_00545</name>
</gene>
<evidence type="ECO:0000313" key="2">
    <source>
        <dbReference type="EMBL" id="RKG94083.1"/>
    </source>
</evidence>
<dbReference type="SMART" id="SM00635">
    <property type="entry name" value="BID_2"/>
    <property type="match status" value="4"/>
</dbReference>
<feature type="domain" description="BIG2" evidence="1">
    <location>
        <begin position="307"/>
        <end position="387"/>
    </location>
</feature>
<feature type="domain" description="BIG2" evidence="1">
    <location>
        <begin position="136"/>
        <end position="216"/>
    </location>
</feature>
<name>A0A3A8JWY9_9BACT</name>
<dbReference type="InterPro" id="IPR008964">
    <property type="entry name" value="Invasin/intimin_cell_adhesion"/>
</dbReference>
<dbReference type="SMART" id="SM00564">
    <property type="entry name" value="PQQ"/>
    <property type="match status" value="6"/>
</dbReference>
<comment type="caution">
    <text evidence="2">The sequence shown here is derived from an EMBL/GenBank/DDBJ whole genome shotgun (WGS) entry which is preliminary data.</text>
</comment>
<sequence>MERFGEPGSTARRQRLHFIKQARSWCALLLAITVSACGGSSTSTDTVASIVINGAPAEAILIGEGVQLTATPKDAAGATVDRPVAWVSSNKAVAEVSAQGRVLAVSVGEAAISATSERATTTVMIRVSNPTEPADTVAAVLISGAPIEPIVTGESVQLTATAKDAAGATLDRPVTWSSSNSEIAEVSAQGLVRAVSAGEASISATSERHTATVAVRVKVPQVASVTLEGVPTGPVRTGTTVRLSAIPRDAQGAPLADRVVTWSSGDTTRAQVDATGLVTALKAGQVHITATSETKSASATLMLESPDIASVAVLADSPGLYVGQEVQLQAVLKDASGRVVTGRVVTWTSSDASLAVIDANGKVLGVGLGAVTVTATSEGTSGTASLRVLPRPTASWTQTADWATFQGTGRHTGAVEATLDPPAFRSLWSRQLVLGGGGLNPVTEGDGVVFASNPSGYSTNGQQLFALQARTGTPLWTFSFNNIASVHPPAYSDGSVYLTTGGHGDSFLYAFDAATGDVRFRSAYGNQWSSYYAPVVLDGTVFMAGGYYGGMYGFNASSGEHQWFLETNQYDAWTPAVEGNQVFAYTGSYQPKLQVVDALKGTVTYEIADPGFQWNGWSMNTAPVLGSAQNVLAIQGKRLLSFDLRNKQVGWTRTATFTGTVTVAEGVLYVFNNRQVEARSEADGALLWTWIPPEGEPRGTTVVTDNLLFVSTASNTYAVDLAARVQTWKYPAGGRLALGKDGILFIAQENGVLAAIAVK</sequence>
<dbReference type="Gene3D" id="2.40.10.480">
    <property type="match status" value="2"/>
</dbReference>
<dbReference type="InterPro" id="IPR003343">
    <property type="entry name" value="Big_2"/>
</dbReference>
<accession>A0A3A8JWY9</accession>
<dbReference type="EMBL" id="RAVZ01000002">
    <property type="protein sequence ID" value="RKG94083.1"/>
    <property type="molecule type" value="Genomic_DNA"/>
</dbReference>
<dbReference type="Gene3D" id="2.40.128.630">
    <property type="match status" value="1"/>
</dbReference>
<dbReference type="RefSeq" id="WP_120538604.1">
    <property type="nucleotide sequence ID" value="NZ_RAVZ01000002.1"/>
</dbReference>
<dbReference type="PANTHER" id="PTHR34512:SF30">
    <property type="entry name" value="OUTER MEMBRANE PROTEIN ASSEMBLY FACTOR BAMB"/>
    <property type="match status" value="1"/>
</dbReference>
<dbReference type="InterPro" id="IPR011047">
    <property type="entry name" value="Quinoprotein_ADH-like_sf"/>
</dbReference>
<protein>
    <recommendedName>
        <fullName evidence="1">BIG2 domain-containing protein</fullName>
    </recommendedName>
</protein>
<dbReference type="OrthoDB" id="5525942at2"/>
<feature type="domain" description="BIG2" evidence="1">
    <location>
        <begin position="46"/>
        <end position="126"/>
    </location>
</feature>
<feature type="domain" description="BIG2" evidence="1">
    <location>
        <begin position="221"/>
        <end position="302"/>
    </location>
</feature>
<dbReference type="Pfam" id="PF13360">
    <property type="entry name" value="PQQ_2"/>
    <property type="match status" value="1"/>
</dbReference>
<keyword evidence="3" id="KW-1185">Reference proteome</keyword>
<dbReference type="Proteomes" id="UP000268094">
    <property type="component" value="Unassembled WGS sequence"/>
</dbReference>